<name>A0ABT8I063_9BACL</name>
<accession>A0ABT8I063</accession>
<dbReference type="EMBL" id="JAUHTR010000011">
    <property type="protein sequence ID" value="MDN4526428.1"/>
    <property type="molecule type" value="Genomic_DNA"/>
</dbReference>
<protein>
    <submittedName>
        <fullName evidence="2">Uncharacterized protein</fullName>
    </submittedName>
</protein>
<reference evidence="2" key="1">
    <citation type="submission" date="2023-07" db="EMBL/GenBank/DDBJ databases">
        <title>Fictibacillus sp. isolated from freshwater pond.</title>
        <authorList>
            <person name="Kirdat K."/>
            <person name="Bhat A."/>
            <person name="Mourya A."/>
            <person name="Yadav A."/>
        </authorList>
    </citation>
    <scope>NUCLEOTIDE SEQUENCE</scope>
    <source>
        <strain evidence="2">NE201</strain>
    </source>
</reference>
<keyword evidence="1" id="KW-1133">Transmembrane helix</keyword>
<comment type="caution">
    <text evidence="2">The sequence shown here is derived from an EMBL/GenBank/DDBJ whole genome shotgun (WGS) entry which is preliminary data.</text>
</comment>
<keyword evidence="1" id="KW-0812">Transmembrane</keyword>
<feature type="transmembrane region" description="Helical" evidence="1">
    <location>
        <begin position="12"/>
        <end position="37"/>
    </location>
</feature>
<evidence type="ECO:0000313" key="2">
    <source>
        <dbReference type="EMBL" id="MDN4526428.1"/>
    </source>
</evidence>
<gene>
    <name evidence="2" type="ORF">QYB97_18250</name>
</gene>
<evidence type="ECO:0000256" key="1">
    <source>
        <dbReference type="SAM" id="Phobius"/>
    </source>
</evidence>
<keyword evidence="1" id="KW-0472">Membrane</keyword>
<organism evidence="2 3">
    <name type="scientific">Fictibacillus fluitans</name>
    <dbReference type="NCBI Taxonomy" id="3058422"/>
    <lineage>
        <taxon>Bacteria</taxon>
        <taxon>Bacillati</taxon>
        <taxon>Bacillota</taxon>
        <taxon>Bacilli</taxon>
        <taxon>Bacillales</taxon>
        <taxon>Fictibacillaceae</taxon>
        <taxon>Fictibacillus</taxon>
    </lineage>
</organism>
<keyword evidence="3" id="KW-1185">Reference proteome</keyword>
<dbReference type="Proteomes" id="UP001172721">
    <property type="component" value="Unassembled WGS sequence"/>
</dbReference>
<proteinExistence type="predicted"/>
<feature type="transmembrane region" description="Helical" evidence="1">
    <location>
        <begin position="49"/>
        <end position="70"/>
    </location>
</feature>
<sequence length="103" mass="11296">MLTKLMEKIYTWLAFATMLMGIVAAAMFILSLIVGGGFGESVSVFAGKFMTWGIRIAALAMVAGIVQIYANKQHTLTMNAENTEEPEKQEKTVNIKPIGRKVL</sequence>
<dbReference type="RefSeq" id="WP_301167454.1">
    <property type="nucleotide sequence ID" value="NZ_JAUHTR010000011.1"/>
</dbReference>
<evidence type="ECO:0000313" key="3">
    <source>
        <dbReference type="Proteomes" id="UP001172721"/>
    </source>
</evidence>